<sequence length="929" mass="100142">MLTARDSIEDRIDRKLDHGADDYLVKPSCSGELTARSDHFGATRPRAGRCCGGRCRTDDTRHRARRCRRDLELTAKEFALLRYFMSHVDEVLSQEHLLEHVWDEHAGRSPTRFTVRTLRRKLSDDDESQLIETVIGSGYRLLDPTPVPPTAPTPPRSTVTEADPRLHGWAGSIRFRLTVLYSVLLFGCDPVVVGGILRRCRPKPPSASGPAALVEAGCCRESQGSPRSPGSRSRCPTTSCSSSAPSTNRRSVSSGPIPSGRWAFSSSEASSSGGSSRGLVLRAVGRITGVARKRRSKPPISPGASTSTVLTTGGNSSPTLSTACSSASTPRSNGGVHPRSEPRTGNPLAVIDQHRRRPRRPRYHDRRVAVGGGVVGRSAERMSTLVDDLLLYARHGTREMRREDVDLVGEVQDLVEEISWLTQSACPKHSTVTAGADEGRVDHLSVIDEGPGIGPEDQMRSFNAWRGDGAEARTAGRSGLGLTIVRQIAGPWRPGELESALGSGSQFTLRLPAADRRDRTALHLGSRRIHRLAPVLPPCRRRRCCGDLSSDAGLREVDRSRHRDPVPRGRRGIRVSRRGEYRLAGTAGGGPRDRRAGPRARFRSRPPPRASGRRCSGRPPTHLLQPPTAARPPRPGDGGRQCPRFAPPVPPTDPLSGPKRKRWRVAVSTFAVASAALSPRPRHRHRLGAHRRRGDECQPGPGERHHCTTNDPIEATTPSPLEVEPALSPATSRTNRSPTWLRPSPIRRADPDRLRTGFRDRGMNNGYIVTNDHVTGDAESVVVQFANGNRSVTAGIVSAVNRINEFGGLDESRPVDVEMIQTDAPINPGNSGGLSPTARSGDRDEHADPTAGDINGNVGVGFAVPSDTIALSAERIVNGESPRAGGLGVSSDTPADGRSAPSSSRWSMALPADNAVAVAGDLSWRSTAS</sequence>
<dbReference type="Pfam" id="PF00486">
    <property type="entry name" value="Trans_reg_C"/>
    <property type="match status" value="1"/>
</dbReference>
<dbReference type="PROSITE" id="PS50110">
    <property type="entry name" value="RESPONSE_REGULATORY"/>
    <property type="match status" value="1"/>
</dbReference>
<evidence type="ECO:0000256" key="2">
    <source>
        <dbReference type="PROSITE-ProRule" id="PRU00169"/>
    </source>
</evidence>
<dbReference type="InterPro" id="IPR036388">
    <property type="entry name" value="WH-like_DNA-bd_sf"/>
</dbReference>
<feature type="compositionally biased region" description="Polar residues" evidence="4">
    <location>
        <begin position="729"/>
        <end position="738"/>
    </location>
</feature>
<feature type="compositionally biased region" description="Basic and acidic residues" evidence="4">
    <location>
        <begin position="556"/>
        <end position="567"/>
    </location>
</feature>
<dbReference type="PANTHER" id="PTHR48111:SF5">
    <property type="entry name" value="RESPONSE REGULATOR RPPA"/>
    <property type="match status" value="1"/>
</dbReference>
<dbReference type="SUPFAM" id="SSF50494">
    <property type="entry name" value="Trypsin-like serine proteases"/>
    <property type="match status" value="1"/>
</dbReference>
<dbReference type="Gene3D" id="3.30.565.10">
    <property type="entry name" value="Histidine kinase-like ATPase, C-terminal domain"/>
    <property type="match status" value="1"/>
</dbReference>
<feature type="region of interest" description="Disordered" evidence="4">
    <location>
        <begin position="220"/>
        <end position="259"/>
    </location>
</feature>
<dbReference type="Gene3D" id="1.10.10.10">
    <property type="entry name" value="Winged helix-like DNA-binding domain superfamily/Winged helix DNA-binding domain"/>
    <property type="match status" value="1"/>
</dbReference>
<feature type="region of interest" description="Disordered" evidence="4">
    <location>
        <begin position="880"/>
        <end position="906"/>
    </location>
</feature>
<evidence type="ECO:0000256" key="4">
    <source>
        <dbReference type="SAM" id="MobiDB-lite"/>
    </source>
</evidence>
<dbReference type="Gene3D" id="6.10.250.690">
    <property type="match status" value="1"/>
</dbReference>
<dbReference type="SMART" id="SM00862">
    <property type="entry name" value="Trans_reg_C"/>
    <property type="match status" value="1"/>
</dbReference>
<dbReference type="PANTHER" id="PTHR48111">
    <property type="entry name" value="REGULATOR OF RPOS"/>
    <property type="match status" value="1"/>
</dbReference>
<dbReference type="GO" id="GO:0016772">
    <property type="term" value="F:transferase activity, transferring phosphorus-containing groups"/>
    <property type="evidence" value="ECO:0007669"/>
    <property type="project" value="InterPro"/>
</dbReference>
<dbReference type="SMART" id="SM00387">
    <property type="entry name" value="HATPase_c"/>
    <property type="match status" value="1"/>
</dbReference>
<evidence type="ECO:0000259" key="6">
    <source>
        <dbReference type="PROSITE" id="PS51755"/>
    </source>
</evidence>
<evidence type="ECO:0000256" key="1">
    <source>
        <dbReference type="ARBA" id="ARBA00023125"/>
    </source>
</evidence>
<reference evidence="7" key="1">
    <citation type="journal article" date="2023" name="Science">
        <title>Genome structures resolve the early diversification of teleost fishes.</title>
        <authorList>
            <person name="Parey E."/>
            <person name="Louis A."/>
            <person name="Montfort J."/>
            <person name="Bouchez O."/>
            <person name="Roques C."/>
            <person name="Iampietro C."/>
            <person name="Lluch J."/>
            <person name="Castinel A."/>
            <person name="Donnadieu C."/>
            <person name="Desvignes T."/>
            <person name="Floi Bucao C."/>
            <person name="Jouanno E."/>
            <person name="Wen M."/>
            <person name="Mejri S."/>
            <person name="Dirks R."/>
            <person name="Jansen H."/>
            <person name="Henkel C."/>
            <person name="Chen W.J."/>
            <person name="Zahm M."/>
            <person name="Cabau C."/>
            <person name="Klopp C."/>
            <person name="Thompson A.W."/>
            <person name="Robinson-Rechavi M."/>
            <person name="Braasch I."/>
            <person name="Lecointre G."/>
            <person name="Bobe J."/>
            <person name="Postlethwait J.H."/>
            <person name="Berthelot C."/>
            <person name="Roest Crollius H."/>
            <person name="Guiguen Y."/>
        </authorList>
    </citation>
    <scope>NUCLEOTIDE SEQUENCE</scope>
    <source>
        <strain evidence="7">NC1722</strain>
    </source>
</reference>
<comment type="caution">
    <text evidence="7">The sequence shown here is derived from an EMBL/GenBank/DDBJ whole genome shotgun (WGS) entry which is preliminary data.</text>
</comment>
<feature type="compositionally biased region" description="Basic and acidic residues" evidence="4">
    <location>
        <begin position="747"/>
        <end position="758"/>
    </location>
</feature>
<evidence type="ECO:0008006" key="9">
    <source>
        <dbReference type="Google" id="ProtNLM"/>
    </source>
</evidence>
<dbReference type="Pfam" id="PF02518">
    <property type="entry name" value="HATPase_c"/>
    <property type="match status" value="1"/>
</dbReference>
<evidence type="ECO:0000259" key="5">
    <source>
        <dbReference type="PROSITE" id="PS50110"/>
    </source>
</evidence>
<dbReference type="Proteomes" id="UP001221898">
    <property type="component" value="Unassembled WGS sequence"/>
</dbReference>
<dbReference type="InterPro" id="IPR003594">
    <property type="entry name" value="HATPase_dom"/>
</dbReference>
<dbReference type="GO" id="GO:0032993">
    <property type="term" value="C:protein-DNA complex"/>
    <property type="evidence" value="ECO:0007669"/>
    <property type="project" value="TreeGrafter"/>
</dbReference>
<dbReference type="InterPro" id="IPR001789">
    <property type="entry name" value="Sig_transdc_resp-reg_receiver"/>
</dbReference>
<organism evidence="7 8">
    <name type="scientific">Aldrovandia affinis</name>
    <dbReference type="NCBI Taxonomy" id="143900"/>
    <lineage>
        <taxon>Eukaryota</taxon>
        <taxon>Metazoa</taxon>
        <taxon>Chordata</taxon>
        <taxon>Craniata</taxon>
        <taxon>Vertebrata</taxon>
        <taxon>Euteleostomi</taxon>
        <taxon>Actinopterygii</taxon>
        <taxon>Neopterygii</taxon>
        <taxon>Teleostei</taxon>
        <taxon>Notacanthiformes</taxon>
        <taxon>Halosauridae</taxon>
        <taxon>Aldrovandia</taxon>
    </lineage>
</organism>
<dbReference type="InterPro" id="IPR039420">
    <property type="entry name" value="WalR-like"/>
</dbReference>
<dbReference type="SUPFAM" id="SSF46894">
    <property type="entry name" value="C-terminal effector domain of the bipartite response regulators"/>
    <property type="match status" value="1"/>
</dbReference>
<evidence type="ECO:0000256" key="3">
    <source>
        <dbReference type="PROSITE-ProRule" id="PRU01091"/>
    </source>
</evidence>
<proteinExistence type="predicted"/>
<dbReference type="EMBL" id="JAINUG010002056">
    <property type="protein sequence ID" value="KAJ8351104.1"/>
    <property type="molecule type" value="Genomic_DNA"/>
</dbReference>
<dbReference type="GO" id="GO:0005829">
    <property type="term" value="C:cytosol"/>
    <property type="evidence" value="ECO:0007669"/>
    <property type="project" value="TreeGrafter"/>
</dbReference>
<dbReference type="SUPFAM" id="SSF55874">
    <property type="entry name" value="ATPase domain of HSP90 chaperone/DNA topoisomerase II/histidine kinase"/>
    <property type="match status" value="1"/>
</dbReference>
<dbReference type="GO" id="GO:0000976">
    <property type="term" value="F:transcription cis-regulatory region binding"/>
    <property type="evidence" value="ECO:0007669"/>
    <property type="project" value="TreeGrafter"/>
</dbReference>
<feature type="compositionally biased region" description="Basic residues" evidence="4">
    <location>
        <begin position="597"/>
        <end position="616"/>
    </location>
</feature>
<dbReference type="PROSITE" id="PS51755">
    <property type="entry name" value="OMPR_PHOB"/>
    <property type="match status" value="1"/>
</dbReference>
<feature type="compositionally biased region" description="Polar residues" evidence="4">
    <location>
        <begin position="303"/>
        <end position="332"/>
    </location>
</feature>
<feature type="compositionally biased region" description="Low complexity" evidence="4">
    <location>
        <begin position="222"/>
        <end position="259"/>
    </location>
</feature>
<keyword evidence="8" id="KW-1185">Reference proteome</keyword>
<keyword evidence="1 3" id="KW-0238">DNA-binding</keyword>
<dbReference type="AlphaFoldDB" id="A0AAD7R0R7"/>
<dbReference type="InterPro" id="IPR001867">
    <property type="entry name" value="OmpR/PhoB-type_DNA-bd"/>
</dbReference>
<feature type="compositionally biased region" description="Basic residues" evidence="4">
    <location>
        <begin position="354"/>
        <end position="363"/>
    </location>
</feature>
<feature type="region of interest" description="Disordered" evidence="4">
    <location>
        <begin position="290"/>
        <end position="363"/>
    </location>
</feature>
<feature type="region of interest" description="Disordered" evidence="4">
    <location>
        <begin position="675"/>
        <end position="758"/>
    </location>
</feature>
<feature type="DNA-binding region" description="OmpR/PhoB-type" evidence="3">
    <location>
        <begin position="46"/>
        <end position="143"/>
    </location>
</feature>
<dbReference type="PRINTS" id="PR00344">
    <property type="entry name" value="BCTRLSENSOR"/>
</dbReference>
<evidence type="ECO:0000313" key="7">
    <source>
        <dbReference type="EMBL" id="KAJ8351104.1"/>
    </source>
</evidence>
<dbReference type="InterPro" id="IPR036890">
    <property type="entry name" value="HATPase_C_sf"/>
</dbReference>
<name>A0AAD7R0R7_9TELE</name>
<comment type="caution">
    <text evidence="2">Lacks conserved residue(s) required for the propagation of feature annotation.</text>
</comment>
<feature type="region of interest" description="Disordered" evidence="4">
    <location>
        <begin position="141"/>
        <end position="163"/>
    </location>
</feature>
<dbReference type="CDD" id="cd00383">
    <property type="entry name" value="trans_reg_C"/>
    <property type="match status" value="1"/>
</dbReference>
<feature type="compositionally biased region" description="Pro residues" evidence="4">
    <location>
        <begin position="145"/>
        <end position="155"/>
    </location>
</feature>
<feature type="region of interest" description="Disordered" evidence="4">
    <location>
        <begin position="822"/>
        <end position="859"/>
    </location>
</feature>
<dbReference type="GO" id="GO:0000156">
    <property type="term" value="F:phosphorelay response regulator activity"/>
    <property type="evidence" value="ECO:0007669"/>
    <property type="project" value="TreeGrafter"/>
</dbReference>
<feature type="compositionally biased region" description="Basic residues" evidence="4">
    <location>
        <begin position="680"/>
        <end position="692"/>
    </location>
</feature>
<feature type="domain" description="OmpR/PhoB-type" evidence="6">
    <location>
        <begin position="46"/>
        <end position="143"/>
    </location>
</feature>
<dbReference type="InterPro" id="IPR043504">
    <property type="entry name" value="Peptidase_S1_PA_chymotrypsin"/>
</dbReference>
<feature type="region of interest" description="Disordered" evidence="4">
    <location>
        <begin position="556"/>
        <end position="661"/>
    </location>
</feature>
<feature type="domain" description="Response regulatory" evidence="5">
    <location>
        <begin position="1"/>
        <end position="41"/>
    </location>
</feature>
<accession>A0AAD7R0R7</accession>
<protein>
    <recommendedName>
        <fullName evidence="9">OmpR/PhoB-type domain-containing protein</fullName>
    </recommendedName>
</protein>
<dbReference type="GO" id="GO:0006355">
    <property type="term" value="P:regulation of DNA-templated transcription"/>
    <property type="evidence" value="ECO:0007669"/>
    <property type="project" value="InterPro"/>
</dbReference>
<dbReference type="InterPro" id="IPR016032">
    <property type="entry name" value="Sig_transdc_resp-reg_C-effctor"/>
</dbReference>
<dbReference type="InterPro" id="IPR009003">
    <property type="entry name" value="Peptidase_S1_PA"/>
</dbReference>
<gene>
    <name evidence="7" type="ORF">AAFF_G00150110</name>
</gene>
<dbReference type="Gene3D" id="2.40.10.10">
    <property type="entry name" value="Trypsin-like serine proteases"/>
    <property type="match status" value="1"/>
</dbReference>
<evidence type="ECO:0000313" key="8">
    <source>
        <dbReference type="Proteomes" id="UP001221898"/>
    </source>
</evidence>
<dbReference type="InterPro" id="IPR004358">
    <property type="entry name" value="Sig_transdc_His_kin-like_C"/>
</dbReference>